<accession>A0A0A8Y4Q5</accession>
<protein>
    <submittedName>
        <fullName evidence="1">Uncharacterized protein</fullName>
    </submittedName>
</protein>
<organism evidence="1">
    <name type="scientific">Arundo donax</name>
    <name type="common">Giant reed</name>
    <name type="synonym">Donax arundinaceus</name>
    <dbReference type="NCBI Taxonomy" id="35708"/>
    <lineage>
        <taxon>Eukaryota</taxon>
        <taxon>Viridiplantae</taxon>
        <taxon>Streptophyta</taxon>
        <taxon>Embryophyta</taxon>
        <taxon>Tracheophyta</taxon>
        <taxon>Spermatophyta</taxon>
        <taxon>Magnoliopsida</taxon>
        <taxon>Liliopsida</taxon>
        <taxon>Poales</taxon>
        <taxon>Poaceae</taxon>
        <taxon>PACMAD clade</taxon>
        <taxon>Arundinoideae</taxon>
        <taxon>Arundineae</taxon>
        <taxon>Arundo</taxon>
    </lineage>
</organism>
<name>A0A0A8Y4Q5_ARUDO</name>
<dbReference type="EMBL" id="GBRH01278257">
    <property type="protein sequence ID" value="JAD19638.1"/>
    <property type="molecule type" value="Transcribed_RNA"/>
</dbReference>
<reference evidence="1" key="1">
    <citation type="submission" date="2014-09" db="EMBL/GenBank/DDBJ databases">
        <authorList>
            <person name="Magalhaes I.L.F."/>
            <person name="Oliveira U."/>
            <person name="Santos F.R."/>
            <person name="Vidigal T.H.D.A."/>
            <person name="Brescovit A.D."/>
            <person name="Santos A.J."/>
        </authorList>
    </citation>
    <scope>NUCLEOTIDE SEQUENCE</scope>
    <source>
        <tissue evidence="1">Shoot tissue taken approximately 20 cm above the soil surface</tissue>
    </source>
</reference>
<sequence length="41" mass="4521">MLIAAVEERYKDAGELLLHHSHAACDGFLEAMLTGRGYIFA</sequence>
<reference evidence="1" key="2">
    <citation type="journal article" date="2015" name="Data Brief">
        <title>Shoot transcriptome of the giant reed, Arundo donax.</title>
        <authorList>
            <person name="Barrero R.A."/>
            <person name="Guerrero F.D."/>
            <person name="Moolhuijzen P."/>
            <person name="Goolsby J.A."/>
            <person name="Tidwell J."/>
            <person name="Bellgard S.E."/>
            <person name="Bellgard M.I."/>
        </authorList>
    </citation>
    <scope>NUCLEOTIDE SEQUENCE</scope>
    <source>
        <tissue evidence="1">Shoot tissue taken approximately 20 cm above the soil surface</tissue>
    </source>
</reference>
<evidence type="ECO:0000313" key="1">
    <source>
        <dbReference type="EMBL" id="JAD19638.1"/>
    </source>
</evidence>
<dbReference type="AlphaFoldDB" id="A0A0A8Y4Q5"/>
<proteinExistence type="predicted"/>